<dbReference type="InterPro" id="IPR052155">
    <property type="entry name" value="Biofilm_reg_signaling"/>
</dbReference>
<reference evidence="4 6" key="1">
    <citation type="submission" date="2016-04" db="EMBL/GenBank/DDBJ databases">
        <authorList>
            <person name="Evans L.H."/>
            <person name="Alamgir A."/>
            <person name="Owens N."/>
            <person name="Weber N.D."/>
            <person name="Virtaneva K."/>
            <person name="Barbian K."/>
            <person name="Babar A."/>
            <person name="Rosenke K."/>
        </authorList>
    </citation>
    <scope>NUCLEOTIDE SEQUENCE [LARGE SCALE GENOMIC DNA]</scope>
    <source>
        <strain evidence="4 6">JL2886</strain>
    </source>
</reference>
<organism evidence="4 6">
    <name type="scientific">Phaeobacter gallaeciensis</name>
    <dbReference type="NCBI Taxonomy" id="60890"/>
    <lineage>
        <taxon>Bacteria</taxon>
        <taxon>Pseudomonadati</taxon>
        <taxon>Pseudomonadota</taxon>
        <taxon>Alphaproteobacteria</taxon>
        <taxon>Rhodobacterales</taxon>
        <taxon>Roseobacteraceae</taxon>
        <taxon>Phaeobacter</taxon>
    </lineage>
</organism>
<dbReference type="NCBIfam" id="TIGR00254">
    <property type="entry name" value="GGDEF"/>
    <property type="match status" value="1"/>
</dbReference>
<dbReference type="CDD" id="cd01948">
    <property type="entry name" value="EAL"/>
    <property type="match status" value="1"/>
</dbReference>
<dbReference type="InterPro" id="IPR029787">
    <property type="entry name" value="Nucleotide_cyclase"/>
</dbReference>
<dbReference type="Proteomes" id="UP001218364">
    <property type="component" value="Unassembled WGS sequence"/>
</dbReference>
<dbReference type="PROSITE" id="PS50887">
    <property type="entry name" value="GGDEF"/>
    <property type="match status" value="1"/>
</dbReference>
<dbReference type="Pfam" id="PF00990">
    <property type="entry name" value="GGDEF"/>
    <property type="match status" value="1"/>
</dbReference>
<feature type="transmembrane region" description="Helical" evidence="1">
    <location>
        <begin position="12"/>
        <end position="31"/>
    </location>
</feature>
<dbReference type="SMART" id="SM00052">
    <property type="entry name" value="EAL"/>
    <property type="match status" value="1"/>
</dbReference>
<evidence type="ECO:0000259" key="2">
    <source>
        <dbReference type="PROSITE" id="PS50883"/>
    </source>
</evidence>
<dbReference type="SUPFAM" id="SSF141868">
    <property type="entry name" value="EAL domain-like"/>
    <property type="match status" value="1"/>
</dbReference>
<dbReference type="Gene3D" id="3.30.70.270">
    <property type="match status" value="1"/>
</dbReference>
<feature type="domain" description="GGDEF" evidence="3">
    <location>
        <begin position="120"/>
        <end position="252"/>
    </location>
</feature>
<dbReference type="SUPFAM" id="SSF55073">
    <property type="entry name" value="Nucleotide cyclase"/>
    <property type="match status" value="1"/>
</dbReference>
<keyword evidence="1" id="KW-0472">Membrane</keyword>
<dbReference type="Proteomes" id="UP000092565">
    <property type="component" value="Chromosome"/>
</dbReference>
<name>A0A1B0ZPG4_9RHOB</name>
<feature type="transmembrane region" description="Helical" evidence="1">
    <location>
        <begin position="51"/>
        <end position="69"/>
    </location>
</feature>
<dbReference type="InterPro" id="IPR043128">
    <property type="entry name" value="Rev_trsase/Diguanyl_cyclase"/>
</dbReference>
<dbReference type="CDD" id="cd01949">
    <property type="entry name" value="GGDEF"/>
    <property type="match status" value="1"/>
</dbReference>
<dbReference type="RefSeq" id="WP_133245375.1">
    <property type="nucleotide sequence ID" value="NZ_CP015124.1"/>
</dbReference>
<dbReference type="SMART" id="SM00267">
    <property type="entry name" value="GGDEF"/>
    <property type="match status" value="1"/>
</dbReference>
<gene>
    <name evidence="4" type="ORF">JL2886_01138</name>
    <name evidence="5" type="ORF">PXK24_15310</name>
</gene>
<evidence type="ECO:0000256" key="1">
    <source>
        <dbReference type="SAM" id="Phobius"/>
    </source>
</evidence>
<evidence type="ECO:0000313" key="7">
    <source>
        <dbReference type="Proteomes" id="UP001218364"/>
    </source>
</evidence>
<protein>
    <submittedName>
        <fullName evidence="4">Diguanylate cyclase/phosphodiesterase</fullName>
    </submittedName>
    <submittedName>
        <fullName evidence="5">EAL domain-containing protein</fullName>
    </submittedName>
</protein>
<dbReference type="OrthoDB" id="9814202at2"/>
<keyword evidence="1" id="KW-1133">Transmembrane helix</keyword>
<keyword evidence="1" id="KW-0812">Transmembrane</keyword>
<dbReference type="Pfam" id="PF00563">
    <property type="entry name" value="EAL"/>
    <property type="match status" value="1"/>
</dbReference>
<evidence type="ECO:0000259" key="3">
    <source>
        <dbReference type="PROSITE" id="PS50887"/>
    </source>
</evidence>
<feature type="domain" description="EAL" evidence="2">
    <location>
        <begin position="261"/>
        <end position="511"/>
    </location>
</feature>
<reference evidence="5 7" key="2">
    <citation type="submission" date="2023-02" db="EMBL/GenBank/DDBJ databases">
        <title>Population genomics of bacteria associated with diatom.</title>
        <authorList>
            <person name="Xie J."/>
            <person name="Wang H."/>
        </authorList>
    </citation>
    <scope>NUCLEOTIDE SEQUENCE [LARGE SCALE GENOMIC DNA]</scope>
    <source>
        <strain evidence="5 7">PT47_8</strain>
    </source>
</reference>
<evidence type="ECO:0000313" key="4">
    <source>
        <dbReference type="EMBL" id="ANP36059.1"/>
    </source>
</evidence>
<dbReference type="InterPro" id="IPR001633">
    <property type="entry name" value="EAL_dom"/>
</dbReference>
<dbReference type="InterPro" id="IPR000160">
    <property type="entry name" value="GGDEF_dom"/>
</dbReference>
<evidence type="ECO:0000313" key="5">
    <source>
        <dbReference type="EMBL" id="MDE4167062.1"/>
    </source>
</evidence>
<evidence type="ECO:0000313" key="6">
    <source>
        <dbReference type="Proteomes" id="UP000092565"/>
    </source>
</evidence>
<dbReference type="Gene3D" id="3.20.20.450">
    <property type="entry name" value="EAL domain"/>
    <property type="match status" value="1"/>
</dbReference>
<dbReference type="PROSITE" id="PS50883">
    <property type="entry name" value="EAL"/>
    <property type="match status" value="1"/>
</dbReference>
<dbReference type="AlphaFoldDB" id="A0A1B0ZPG4"/>
<keyword evidence="6" id="KW-1185">Reference proteome</keyword>
<dbReference type="PANTHER" id="PTHR44757:SF2">
    <property type="entry name" value="BIOFILM ARCHITECTURE MAINTENANCE PROTEIN MBAA"/>
    <property type="match status" value="1"/>
</dbReference>
<dbReference type="EMBL" id="JARCJK010000008">
    <property type="protein sequence ID" value="MDE4167062.1"/>
    <property type="molecule type" value="Genomic_DNA"/>
</dbReference>
<dbReference type="InterPro" id="IPR035919">
    <property type="entry name" value="EAL_sf"/>
</dbReference>
<dbReference type="PANTHER" id="PTHR44757">
    <property type="entry name" value="DIGUANYLATE CYCLASE DGCP"/>
    <property type="match status" value="1"/>
</dbReference>
<sequence length="532" mass="59207">MSSFFARLKDYWVYLLICAGTMITFVISVEIDAFDTFYEYSRAHEDWELDEIAILVLNLAFGSFVALIVRSRQLARVAGERDRAEKEAQQFAWHDPLTGLPNRRAFVDHLATLDSADGASGGVVLMLDLDRFKAVNDIHGHAYGDLVLMECAARLRAELTADDLVARLGGDEFAIALDPETTATRAESVARRLLTAISQPILVDGIRLSVGTSVGLALLTPRHKASDALQYADQALYSAKKGGRGQFAWFDAELEQEARERRALELDLKEAVANDEIAPFFQPVFDIATDRLRGFEVLARWTHATRGVVPPDLFIEIAEDVGLIAPLGWSVLRQACLVARSWDPRVRLAVNVSPTQFRDGHLVERMKEVFEETGFDPRRLEIELTETAIMSDFAMAQSTLRQLHALGVTVALDDFGAGFSSLSNLRQLPFDSIKIDGSFISDIKDRPENQRIVSGILALAHGLDLEVTAEGVETDADFDFLQSVKCEMGQGYHFARPMSGEDVAWMLETKWSSLRRMRSSSDPEQDRFSKAG</sequence>
<dbReference type="EMBL" id="CP015124">
    <property type="protein sequence ID" value="ANP36059.1"/>
    <property type="molecule type" value="Genomic_DNA"/>
</dbReference>
<accession>A0A1B0ZPG4</accession>
<proteinExistence type="predicted"/>